<evidence type="ECO:0000256" key="1">
    <source>
        <dbReference type="SAM" id="MobiDB-lite"/>
    </source>
</evidence>
<dbReference type="OrthoDB" id="9810174at2"/>
<sequence length="376" mass="41084">MAREPFNEEWANNPDPDQFEKPPAGTFASGWVGGAQGQLPEAKWENWWHNRVDAAMQQIERYGVMDWHAEAIYGIGGQARGSDGIYYKSISSQNTGNDPALDSGDNWIPRDATALNTPGQVSVTEINDGTIELTEARGRFLVLQGHGASNHEITGFGSACPIGWKITLYIPRSIANTGGTANALGNYVQFLHAASGAGLDLTLNARQDGASTLYTYQAYPDANDALGHRAALHEQLTFVHEGSGRWRLMRLPEPSWSQNSRGRIYRCASGRMVSHVIPSQFQVQRNNSLGGMYATPALNAQLPVAILSGQEIRQEWSIASASDDNYLFVLTNPQIGSTEGGNAEEMTLIVAGPVQQGNTRNYRPVGRIESRWKPNV</sequence>
<keyword evidence="3" id="KW-1185">Reference proteome</keyword>
<evidence type="ECO:0000313" key="3">
    <source>
        <dbReference type="Proteomes" id="UP000464013"/>
    </source>
</evidence>
<protein>
    <recommendedName>
        <fullName evidence="4">Tail fiber protein</fullName>
    </recommendedName>
</protein>
<feature type="region of interest" description="Disordered" evidence="1">
    <location>
        <begin position="1"/>
        <end position="24"/>
    </location>
</feature>
<dbReference type="AlphaFoldDB" id="A0A6I6SPR4"/>
<accession>A0A6I6SPR4</accession>
<name>A0A6I6SPR4_9GAMM</name>
<organism evidence="2 3">
    <name type="scientific">Billgrantia tianxiuensis</name>
    <dbReference type="NCBI Taxonomy" id="2497861"/>
    <lineage>
        <taxon>Bacteria</taxon>
        <taxon>Pseudomonadati</taxon>
        <taxon>Pseudomonadota</taxon>
        <taxon>Gammaproteobacteria</taxon>
        <taxon>Oceanospirillales</taxon>
        <taxon>Halomonadaceae</taxon>
        <taxon>Billgrantia</taxon>
    </lineage>
</organism>
<proteinExistence type="predicted"/>
<dbReference type="Proteomes" id="UP000464013">
    <property type="component" value="Chromosome"/>
</dbReference>
<dbReference type="KEGG" id="htx:EKK97_14085"/>
<evidence type="ECO:0000313" key="2">
    <source>
        <dbReference type="EMBL" id="QHC50494.1"/>
    </source>
</evidence>
<dbReference type="EMBL" id="CP035042">
    <property type="protein sequence ID" value="QHC50494.1"/>
    <property type="molecule type" value="Genomic_DNA"/>
</dbReference>
<reference evidence="2 3" key="1">
    <citation type="submission" date="2019-01" db="EMBL/GenBank/DDBJ databases">
        <title>Complete genome of a denitifying bacterium Halomons sp. BC-M4-5.</title>
        <authorList>
            <person name="Wang L."/>
            <person name="Shao Z."/>
        </authorList>
    </citation>
    <scope>NUCLEOTIDE SEQUENCE [LARGE SCALE GENOMIC DNA]</scope>
    <source>
        <strain evidence="2 3">BC-M4-5</strain>
    </source>
</reference>
<gene>
    <name evidence="2" type="ORF">EKK97_14085</name>
</gene>
<evidence type="ECO:0008006" key="4">
    <source>
        <dbReference type="Google" id="ProtNLM"/>
    </source>
</evidence>
<dbReference type="RefSeq" id="WP_159552802.1">
    <property type="nucleotide sequence ID" value="NZ_CP035042.1"/>
</dbReference>